<accession>L9KFU9</accession>
<dbReference type="PANTHER" id="PTHR15011">
    <property type="entry name" value="APOLIPOPROTEIN F"/>
    <property type="match status" value="1"/>
</dbReference>
<dbReference type="Proteomes" id="UP000011518">
    <property type="component" value="Unassembled WGS sequence"/>
</dbReference>
<dbReference type="OrthoDB" id="9836085at2759"/>
<feature type="signal peptide" evidence="1">
    <location>
        <begin position="1"/>
        <end position="18"/>
    </location>
</feature>
<proteinExistence type="predicted"/>
<evidence type="ECO:0000313" key="3">
    <source>
        <dbReference type="Proteomes" id="UP000011518"/>
    </source>
</evidence>
<protein>
    <submittedName>
        <fullName evidence="2">Apolipoprotein F</fullName>
    </submittedName>
</protein>
<keyword evidence="2" id="KW-0449">Lipoprotein</keyword>
<evidence type="ECO:0000313" key="2">
    <source>
        <dbReference type="EMBL" id="ELW61503.1"/>
    </source>
</evidence>
<dbReference type="KEGG" id="tup:102483680"/>
<keyword evidence="3" id="KW-1185">Reference proteome</keyword>
<organism evidence="2 3">
    <name type="scientific">Tupaia chinensis</name>
    <name type="common">Chinese tree shrew</name>
    <name type="synonym">Tupaia belangeri chinensis</name>
    <dbReference type="NCBI Taxonomy" id="246437"/>
    <lineage>
        <taxon>Eukaryota</taxon>
        <taxon>Metazoa</taxon>
        <taxon>Chordata</taxon>
        <taxon>Craniata</taxon>
        <taxon>Vertebrata</taxon>
        <taxon>Euteleostomi</taxon>
        <taxon>Mammalia</taxon>
        <taxon>Eutheria</taxon>
        <taxon>Euarchontoglires</taxon>
        <taxon>Scandentia</taxon>
        <taxon>Tupaiidae</taxon>
        <taxon>Tupaia</taxon>
    </lineage>
</organism>
<feature type="chain" id="PRO_5003999428" evidence="1">
    <location>
        <begin position="19"/>
        <end position="254"/>
    </location>
</feature>
<dbReference type="eggNOG" id="ENOG502TBR1">
    <property type="taxonomic scope" value="Eukaryota"/>
</dbReference>
<dbReference type="InterPro" id="IPR026114">
    <property type="entry name" value="APOF"/>
</dbReference>
<dbReference type="PANTHER" id="PTHR15011:SF1">
    <property type="entry name" value="APOLIPOPROTEIN N"/>
    <property type="match status" value="1"/>
</dbReference>
<evidence type="ECO:0000256" key="1">
    <source>
        <dbReference type="SAM" id="SignalP"/>
    </source>
</evidence>
<name>L9KFU9_TUPCH</name>
<reference evidence="3" key="2">
    <citation type="journal article" date="2013" name="Nat. Commun.">
        <title>Genome of the Chinese tree shrew.</title>
        <authorList>
            <person name="Fan Y."/>
            <person name="Huang Z.Y."/>
            <person name="Cao C.C."/>
            <person name="Chen C.S."/>
            <person name="Chen Y.X."/>
            <person name="Fan D.D."/>
            <person name="He J."/>
            <person name="Hou H.L."/>
            <person name="Hu L."/>
            <person name="Hu X.T."/>
            <person name="Jiang X.T."/>
            <person name="Lai R."/>
            <person name="Lang Y.S."/>
            <person name="Liang B."/>
            <person name="Liao S.G."/>
            <person name="Mu D."/>
            <person name="Ma Y.Y."/>
            <person name="Niu Y.Y."/>
            <person name="Sun X.Q."/>
            <person name="Xia J.Q."/>
            <person name="Xiao J."/>
            <person name="Xiong Z.Q."/>
            <person name="Xu L."/>
            <person name="Yang L."/>
            <person name="Zhang Y."/>
            <person name="Zhao W."/>
            <person name="Zhao X.D."/>
            <person name="Zheng Y.T."/>
            <person name="Zhou J.M."/>
            <person name="Zhu Y.B."/>
            <person name="Zhang G.J."/>
            <person name="Wang J."/>
            <person name="Yao Y.G."/>
        </authorList>
    </citation>
    <scope>NUCLEOTIDE SEQUENCE [LARGE SCALE GENOMIC DNA]</scope>
</reference>
<dbReference type="Pfam" id="PF15148">
    <property type="entry name" value="Apolipo_F"/>
    <property type="match status" value="1"/>
</dbReference>
<gene>
    <name evidence="2" type="ORF">TREES_T100009261</name>
</gene>
<sequence length="254" mass="28099">MIQVVLFLCCVLLSPGAAFPRNAQNEALNVQPSVTETGPLPNVLSNQISLSGPTNCQDLLHRILSFAPLPDYLSNLVLMVALEEADCPTVLEALQLQLTKMGGKDTTDILSGENQRPKEEKGIGNTKITLMDLGRSLGELRRVQRSATLPEACSYQYGWVLHDTAKLIAEFAEKLPSSELTTEFKNAAINVTQLCTEDSWDHLTAIGHQLIASPHIRDHDLSTQDKTYFIQNIIAILLRLLIQVLKKVFDTYFG</sequence>
<dbReference type="GO" id="GO:0008203">
    <property type="term" value="P:cholesterol metabolic process"/>
    <property type="evidence" value="ECO:0007669"/>
    <property type="project" value="TreeGrafter"/>
</dbReference>
<dbReference type="STRING" id="246437.L9KFU9"/>
<dbReference type="GO" id="GO:0005615">
    <property type="term" value="C:extracellular space"/>
    <property type="evidence" value="ECO:0007669"/>
    <property type="project" value="TreeGrafter"/>
</dbReference>
<keyword evidence="1" id="KW-0732">Signal</keyword>
<dbReference type="InParanoid" id="L9KFU9"/>
<dbReference type="EMBL" id="KB320875">
    <property type="protein sequence ID" value="ELW61503.1"/>
    <property type="molecule type" value="Genomic_DNA"/>
</dbReference>
<reference evidence="3" key="1">
    <citation type="submission" date="2012-07" db="EMBL/GenBank/DDBJ databases">
        <title>Genome of the Chinese tree shrew, a rising model animal genetically related to primates.</title>
        <authorList>
            <person name="Zhang G."/>
            <person name="Fan Y."/>
            <person name="Yao Y."/>
            <person name="Huang Z."/>
        </authorList>
    </citation>
    <scope>NUCLEOTIDE SEQUENCE [LARGE SCALE GENOMIC DNA]</scope>
</reference>
<dbReference type="AlphaFoldDB" id="L9KFU9"/>